<evidence type="ECO:0000313" key="2">
    <source>
        <dbReference type="EMBL" id="MFC5239183.1"/>
    </source>
</evidence>
<evidence type="ECO:0000259" key="1">
    <source>
        <dbReference type="Pfam" id="PF13649"/>
    </source>
</evidence>
<keyword evidence="2" id="KW-0489">Methyltransferase</keyword>
<dbReference type="Gene3D" id="3.40.50.150">
    <property type="entry name" value="Vaccinia Virus protein VP39"/>
    <property type="match status" value="1"/>
</dbReference>
<dbReference type="EMBL" id="JBHSKN010000004">
    <property type="protein sequence ID" value="MFC5239183.1"/>
    <property type="molecule type" value="Genomic_DNA"/>
</dbReference>
<dbReference type="GO" id="GO:0032259">
    <property type="term" value="P:methylation"/>
    <property type="evidence" value="ECO:0007669"/>
    <property type="project" value="UniProtKB-KW"/>
</dbReference>
<feature type="domain" description="Methyltransferase" evidence="1">
    <location>
        <begin position="351"/>
        <end position="442"/>
    </location>
</feature>
<dbReference type="GO" id="GO:0008168">
    <property type="term" value="F:methyltransferase activity"/>
    <property type="evidence" value="ECO:0007669"/>
    <property type="project" value="UniProtKB-KW"/>
</dbReference>
<gene>
    <name evidence="2" type="ORF">ACFPWV_04520</name>
</gene>
<dbReference type="CDD" id="cd02440">
    <property type="entry name" value="AdoMet_MTases"/>
    <property type="match status" value="1"/>
</dbReference>
<dbReference type="InterPro" id="IPR041698">
    <property type="entry name" value="Methyltransf_25"/>
</dbReference>
<dbReference type="Pfam" id="PF13649">
    <property type="entry name" value="Methyltransf_25"/>
    <property type="match status" value="1"/>
</dbReference>
<evidence type="ECO:0000313" key="3">
    <source>
        <dbReference type="Proteomes" id="UP001596035"/>
    </source>
</evidence>
<keyword evidence="3" id="KW-1185">Reference proteome</keyword>
<name>A0ABW0DK53_9ACTN</name>
<sequence length="510" mass="54012">MNAATAHATDALIDAFVNAAPEQAEHHYRTLVEAVWDDGEPTASALDAVPALAAALERAGDGRRGHLAILLGLLAESEHPTAAGPVARAVRVHLDTYLGLLRTEGIGTPLTLALLYLLSHFPADRDRILAAVSGLELDPADLSRLDRALSELDPGRPGLGRVWPSPSVWTLNEDEVAFDQSWVKALSPQQLLAAWDNDTRTVLGCTGARAYWAVCHGDPADAPAAAVPDRARATAPAAGPELIAAHTAALRCPACHKELEPGDGRFTCTGCAADYPAAGGILDLTAPVGEEAGVDDFLEKLSQVPSMGLFYEAVARPSFLRVAGSNWGGDVTPDDEDRYIAEHVTPVDGPVVDLAAGAGRWTTVIAEAVGADRLVAVDSSLPMLNVLRGRLPDVPAVLAGAADLPFADASVGAVVCWNALQAFYDEAPAAIAEAGRILRPGGTFTAMTFRRSEDPVYRYFQSAHRFPQHEGGLRLFEPEDLRRWLTEAGLTVREESGPGTFVFLTAVKEA</sequence>
<organism evidence="2 3">
    <name type="scientific">Streptomyces atrovirens</name>
    <dbReference type="NCBI Taxonomy" id="285556"/>
    <lineage>
        <taxon>Bacteria</taxon>
        <taxon>Bacillati</taxon>
        <taxon>Actinomycetota</taxon>
        <taxon>Actinomycetes</taxon>
        <taxon>Kitasatosporales</taxon>
        <taxon>Streptomycetaceae</taxon>
        <taxon>Streptomyces</taxon>
    </lineage>
</organism>
<dbReference type="RefSeq" id="WP_344561121.1">
    <property type="nucleotide sequence ID" value="NZ_BAAATG010000021.1"/>
</dbReference>
<proteinExistence type="predicted"/>
<dbReference type="Proteomes" id="UP001596035">
    <property type="component" value="Unassembled WGS sequence"/>
</dbReference>
<dbReference type="SUPFAM" id="SSF53335">
    <property type="entry name" value="S-adenosyl-L-methionine-dependent methyltransferases"/>
    <property type="match status" value="1"/>
</dbReference>
<protein>
    <submittedName>
        <fullName evidence="2">Methyltransferase domain-containing protein</fullName>
    </submittedName>
</protein>
<keyword evidence="2" id="KW-0808">Transferase</keyword>
<dbReference type="InterPro" id="IPR029063">
    <property type="entry name" value="SAM-dependent_MTases_sf"/>
</dbReference>
<reference evidence="3" key="1">
    <citation type="journal article" date="2019" name="Int. J. Syst. Evol. Microbiol.">
        <title>The Global Catalogue of Microorganisms (GCM) 10K type strain sequencing project: providing services to taxonomists for standard genome sequencing and annotation.</title>
        <authorList>
            <consortium name="The Broad Institute Genomics Platform"/>
            <consortium name="The Broad Institute Genome Sequencing Center for Infectious Disease"/>
            <person name="Wu L."/>
            <person name="Ma J."/>
        </authorList>
    </citation>
    <scope>NUCLEOTIDE SEQUENCE [LARGE SCALE GENOMIC DNA]</scope>
    <source>
        <strain evidence="3">CGMCC 4.7131</strain>
    </source>
</reference>
<accession>A0ABW0DK53</accession>
<dbReference type="PANTHER" id="PTHR43591">
    <property type="entry name" value="METHYLTRANSFERASE"/>
    <property type="match status" value="1"/>
</dbReference>
<comment type="caution">
    <text evidence="2">The sequence shown here is derived from an EMBL/GenBank/DDBJ whole genome shotgun (WGS) entry which is preliminary data.</text>
</comment>